<dbReference type="SUPFAM" id="SSF48452">
    <property type="entry name" value="TPR-like"/>
    <property type="match status" value="1"/>
</dbReference>
<evidence type="ECO:0000256" key="1">
    <source>
        <dbReference type="ARBA" id="ARBA00004604"/>
    </source>
</evidence>
<dbReference type="KEGG" id="tbl:TBLA_0E02980"/>
<dbReference type="Pfam" id="PF08640">
    <property type="entry name" value="U3_assoc_6"/>
    <property type="match status" value="1"/>
</dbReference>
<dbReference type="RefSeq" id="XP_004180871.1">
    <property type="nucleotide sequence ID" value="XM_004180823.1"/>
</dbReference>
<dbReference type="Gene3D" id="1.25.40.10">
    <property type="entry name" value="Tetratricopeptide repeat domain"/>
    <property type="match status" value="1"/>
</dbReference>
<dbReference type="OrthoDB" id="28112at2759"/>
<dbReference type="GO" id="GO:0032040">
    <property type="term" value="C:small-subunit processome"/>
    <property type="evidence" value="ECO:0007669"/>
    <property type="project" value="EnsemblFungi"/>
</dbReference>
<gene>
    <name evidence="8" type="primary">TBLA0E02980</name>
    <name evidence="8" type="ORF">TBLA_0E02980</name>
</gene>
<evidence type="ECO:0000256" key="3">
    <source>
        <dbReference type="ARBA" id="ARBA00022552"/>
    </source>
</evidence>
<dbReference type="InterPro" id="IPR013949">
    <property type="entry name" value="Utp6"/>
</dbReference>
<evidence type="ECO:0000259" key="7">
    <source>
        <dbReference type="Pfam" id="PF08640"/>
    </source>
</evidence>
<keyword evidence="6" id="KW-0175">Coiled coil</keyword>
<evidence type="ECO:0000256" key="2">
    <source>
        <dbReference type="ARBA" id="ARBA00010734"/>
    </source>
</evidence>
<dbReference type="Proteomes" id="UP000002866">
    <property type="component" value="Chromosome 5"/>
</dbReference>
<name>I2H4Q0_HENB6</name>
<dbReference type="PANTHER" id="PTHR23271">
    <property type="entry name" value="HEPATOCELLULAR CARCINOMA-ASSOCIATED ANTIGEN 66"/>
    <property type="match status" value="1"/>
</dbReference>
<dbReference type="PANTHER" id="PTHR23271:SF1">
    <property type="entry name" value="U3 SMALL NUCLEOLAR RNA-ASSOCIATED PROTEIN 6 HOMOLOG"/>
    <property type="match status" value="1"/>
</dbReference>
<sequence>MSKTRYYLEQCIPELDDLVEKKIFTKDEVSKIMKKRTNFEHRLSSRGSSTQDYIRYIEYEILVDKLRYKRVKRIFQAKKTNSVSDWSIIRRIQQIYNRGCNKFPSDLRLWSNYLNFMKSSNYSKHFSYKQIHSIYNSLLKLHPNVVEIWISCAKYEYEVHANFKSCRIIFQNSLRFNPEDPKLWYEYINFELNFITKLINRRKVMKLINEREQELDMLNDQSKESKQNDDTVKITSGNDMKDKLNELPEADISMLGNADTNPALRGEIALSIFDISMKTLGNNYLNKHRGFYTMESGGQFDKELRVDTVVYLFKESMKYVELFCKFKDLDRIYLINHIIQYWKGEIFDLTLKEVSLEKYIMIIFMDIINNIRFMEIEELNIEQLQLSVKKYMSYRTKNEGEREELKKMYSEYLNDNYLAKISPDDKRYGILDLIIEKL</sequence>
<dbReference type="InParanoid" id="I2H4Q0"/>
<reference evidence="8 9" key="1">
    <citation type="journal article" date="2011" name="Proc. Natl. Acad. Sci. U.S.A.">
        <title>Evolutionary erosion of yeast sex chromosomes by mating-type switching accidents.</title>
        <authorList>
            <person name="Gordon J.L."/>
            <person name="Armisen D."/>
            <person name="Proux-Wera E."/>
            <person name="Oheigeartaigh S.S."/>
            <person name="Byrne K.P."/>
            <person name="Wolfe K.H."/>
        </authorList>
    </citation>
    <scope>NUCLEOTIDE SEQUENCE [LARGE SCALE GENOMIC DNA]</scope>
    <source>
        <strain evidence="9">ATCC 34711 / CBS 6284 / DSM 70876 / NBRC 10599 / NRRL Y-10934 / UCD 77-7</strain>
    </source>
</reference>
<proteinExistence type="inferred from homology"/>
<protein>
    <recommendedName>
        <fullName evidence="7">U3 small nucleolar RNA-associated protein 6 N-terminal domain-containing protein</fullName>
    </recommendedName>
</protein>
<dbReference type="SMART" id="SM00386">
    <property type="entry name" value="HAT"/>
    <property type="match status" value="3"/>
</dbReference>
<dbReference type="InterPro" id="IPR011990">
    <property type="entry name" value="TPR-like_helical_dom_sf"/>
</dbReference>
<dbReference type="GO" id="GO:0000480">
    <property type="term" value="P:endonucleolytic cleavage in 5'-ETS of tricistronic rRNA transcript (SSU-rRNA, 5.8S rRNA, LSU-rRNA)"/>
    <property type="evidence" value="ECO:0007669"/>
    <property type="project" value="EnsemblFungi"/>
</dbReference>
<dbReference type="GO" id="GO:0000447">
    <property type="term" value="P:endonucleolytic cleavage in ITS1 to separate SSU-rRNA from 5.8S rRNA and LSU-rRNA from tricistronic rRNA transcript (SSU-rRNA, 5.8S rRNA, LSU-rRNA)"/>
    <property type="evidence" value="ECO:0007669"/>
    <property type="project" value="EnsemblFungi"/>
</dbReference>
<organism evidence="8 9">
    <name type="scientific">Henningerozyma blattae (strain ATCC 34711 / CBS 6284 / DSM 70876 / NBRC 10599 / NRRL Y-10934 / UCD 77-7)</name>
    <name type="common">Yeast</name>
    <name type="synonym">Tetrapisispora blattae</name>
    <dbReference type="NCBI Taxonomy" id="1071380"/>
    <lineage>
        <taxon>Eukaryota</taxon>
        <taxon>Fungi</taxon>
        <taxon>Dikarya</taxon>
        <taxon>Ascomycota</taxon>
        <taxon>Saccharomycotina</taxon>
        <taxon>Saccharomycetes</taxon>
        <taxon>Saccharomycetales</taxon>
        <taxon>Saccharomycetaceae</taxon>
        <taxon>Henningerozyma</taxon>
    </lineage>
</organism>
<dbReference type="GO" id="GO:0042802">
    <property type="term" value="F:identical protein binding"/>
    <property type="evidence" value="ECO:0007669"/>
    <property type="project" value="EnsemblFungi"/>
</dbReference>
<dbReference type="GeneID" id="14496425"/>
<evidence type="ECO:0000313" key="9">
    <source>
        <dbReference type="Proteomes" id="UP000002866"/>
    </source>
</evidence>
<evidence type="ECO:0000256" key="6">
    <source>
        <dbReference type="SAM" id="Coils"/>
    </source>
</evidence>
<comment type="subcellular location">
    <subcellularLocation>
        <location evidence="1">Nucleus</location>
        <location evidence="1">Nucleolus</location>
    </subcellularLocation>
</comment>
<keyword evidence="9" id="KW-1185">Reference proteome</keyword>
<dbReference type="FunCoup" id="I2H4Q0">
    <property type="interactions" value="356"/>
</dbReference>
<feature type="domain" description="U3 small nucleolar RNA-associated protein 6 N-terminal" evidence="7">
    <location>
        <begin position="8"/>
        <end position="91"/>
    </location>
</feature>
<dbReference type="GO" id="GO:0034388">
    <property type="term" value="C:Pwp2p-containing subcomplex of 90S preribosome"/>
    <property type="evidence" value="ECO:0007669"/>
    <property type="project" value="EnsemblFungi"/>
</dbReference>
<dbReference type="GO" id="GO:0000472">
    <property type="term" value="P:endonucleolytic cleavage to generate mature 5'-end of SSU-rRNA from (SSU-rRNA, 5.8S rRNA, LSU-rRNA)"/>
    <property type="evidence" value="ECO:0007669"/>
    <property type="project" value="EnsemblFungi"/>
</dbReference>
<dbReference type="InterPro" id="IPR055347">
    <property type="entry name" value="UTP6_N"/>
</dbReference>
<keyword evidence="5" id="KW-0539">Nucleus</keyword>
<dbReference type="HOGENOM" id="CLU_026025_3_0_1"/>
<evidence type="ECO:0000256" key="5">
    <source>
        <dbReference type="ARBA" id="ARBA00023242"/>
    </source>
</evidence>
<dbReference type="OMA" id="YAKLEMI"/>
<keyword evidence="3" id="KW-0698">rRNA processing</keyword>
<dbReference type="InterPro" id="IPR003107">
    <property type="entry name" value="HAT"/>
</dbReference>
<accession>I2H4Q0</accession>
<evidence type="ECO:0000313" key="8">
    <source>
        <dbReference type="EMBL" id="CCH61352.1"/>
    </source>
</evidence>
<dbReference type="EMBL" id="HE806320">
    <property type="protein sequence ID" value="CCH61352.1"/>
    <property type="molecule type" value="Genomic_DNA"/>
</dbReference>
<dbReference type="GO" id="GO:0034511">
    <property type="term" value="F:U3 snoRNA binding"/>
    <property type="evidence" value="ECO:0007669"/>
    <property type="project" value="EnsemblFungi"/>
</dbReference>
<dbReference type="STRING" id="1071380.I2H4Q0"/>
<keyword evidence="4" id="KW-0677">Repeat</keyword>
<evidence type="ECO:0000256" key="4">
    <source>
        <dbReference type="ARBA" id="ARBA00022737"/>
    </source>
</evidence>
<dbReference type="AlphaFoldDB" id="I2H4Q0"/>
<dbReference type="eggNOG" id="KOG2396">
    <property type="taxonomic scope" value="Eukaryota"/>
</dbReference>
<feature type="coiled-coil region" evidence="6">
    <location>
        <begin position="201"/>
        <end position="228"/>
    </location>
</feature>
<comment type="similarity">
    <text evidence="2">Belongs to the UTP6 family.</text>
</comment>